<evidence type="ECO:0000256" key="5">
    <source>
        <dbReference type="ARBA" id="ARBA00022989"/>
    </source>
</evidence>
<evidence type="ECO:0000313" key="10">
    <source>
        <dbReference type="EMBL" id="MEI4803197.1"/>
    </source>
</evidence>
<reference evidence="10 11" key="1">
    <citation type="submission" date="2024-01" db="EMBL/GenBank/DDBJ databases">
        <title>Seven novel Bacillus-like species.</title>
        <authorList>
            <person name="Liu G."/>
        </authorList>
    </citation>
    <scope>NUCLEOTIDE SEQUENCE [LARGE SCALE GENOMIC DNA]</scope>
    <source>
        <strain evidence="10 11">FJAT-51639</strain>
    </source>
</reference>
<accession>A0ABU8FKJ6</accession>
<dbReference type="NCBIfam" id="TIGR03927">
    <property type="entry name" value="T7SS_EssA_Firm"/>
    <property type="match status" value="1"/>
</dbReference>
<evidence type="ECO:0000256" key="6">
    <source>
        <dbReference type="ARBA" id="ARBA00023136"/>
    </source>
</evidence>
<keyword evidence="5 8" id="KW-1133">Transmembrane helix</keyword>
<evidence type="ECO:0000256" key="3">
    <source>
        <dbReference type="ARBA" id="ARBA00022475"/>
    </source>
</evidence>
<protein>
    <submittedName>
        <fullName evidence="10">Type VII secretion protein EssA</fullName>
    </submittedName>
</protein>
<sequence>MKLILIRASFITAFLLLILTPVSIHAETDSYLEHNGKMDLKTDRVEQTNQEKIEKEQKENQETELDKYAPGLFKEQTKDAIKEKQKQIEGDTKYLNDSLFVTSNKKDTTVKDKQNRLFAQDYTVSTAVNASQNKNQQETDPISKQMIGILAAVVLAICCGIYVVIRKIWR</sequence>
<keyword evidence="9" id="KW-0732">Signal</keyword>
<feature type="signal peptide" evidence="9">
    <location>
        <begin position="1"/>
        <end position="26"/>
    </location>
</feature>
<gene>
    <name evidence="10" type="primary">essA</name>
    <name evidence="10" type="ORF">WAZ07_18240</name>
</gene>
<name>A0ABU8FKJ6_9BACI</name>
<evidence type="ECO:0000256" key="2">
    <source>
        <dbReference type="ARBA" id="ARBA00008570"/>
    </source>
</evidence>
<keyword evidence="11" id="KW-1185">Reference proteome</keyword>
<keyword evidence="6 8" id="KW-0472">Membrane</keyword>
<dbReference type="Proteomes" id="UP001372526">
    <property type="component" value="Unassembled WGS sequence"/>
</dbReference>
<comment type="similarity">
    <text evidence="2">Belongs to the EssA family.</text>
</comment>
<proteinExistence type="inferred from homology"/>
<evidence type="ECO:0000256" key="7">
    <source>
        <dbReference type="SAM" id="Coils"/>
    </source>
</evidence>
<dbReference type="EMBL" id="JBAWSX010000012">
    <property type="protein sequence ID" value="MEI4803197.1"/>
    <property type="molecule type" value="Genomic_DNA"/>
</dbReference>
<dbReference type="InterPro" id="IPR018920">
    <property type="entry name" value="EssA/YueC"/>
</dbReference>
<feature type="coiled-coil region" evidence="7">
    <location>
        <begin position="38"/>
        <end position="66"/>
    </location>
</feature>
<evidence type="ECO:0000256" key="1">
    <source>
        <dbReference type="ARBA" id="ARBA00004162"/>
    </source>
</evidence>
<feature type="chain" id="PRO_5046748476" evidence="9">
    <location>
        <begin position="27"/>
        <end position="170"/>
    </location>
</feature>
<keyword evidence="4 8" id="KW-0812">Transmembrane</keyword>
<keyword evidence="3" id="KW-1003">Cell membrane</keyword>
<comment type="subcellular location">
    <subcellularLocation>
        <location evidence="1">Cell membrane</location>
        <topology evidence="1">Single-pass membrane protein</topology>
    </subcellularLocation>
</comment>
<evidence type="ECO:0000313" key="11">
    <source>
        <dbReference type="Proteomes" id="UP001372526"/>
    </source>
</evidence>
<dbReference type="Pfam" id="PF10661">
    <property type="entry name" value="EssA"/>
    <property type="match status" value="1"/>
</dbReference>
<keyword evidence="7" id="KW-0175">Coiled coil</keyword>
<dbReference type="InterPro" id="IPR034026">
    <property type="entry name" value="EssA"/>
</dbReference>
<feature type="transmembrane region" description="Helical" evidence="8">
    <location>
        <begin position="146"/>
        <end position="165"/>
    </location>
</feature>
<evidence type="ECO:0000256" key="4">
    <source>
        <dbReference type="ARBA" id="ARBA00022692"/>
    </source>
</evidence>
<evidence type="ECO:0000256" key="9">
    <source>
        <dbReference type="SAM" id="SignalP"/>
    </source>
</evidence>
<evidence type="ECO:0000256" key="8">
    <source>
        <dbReference type="SAM" id="Phobius"/>
    </source>
</evidence>
<comment type="caution">
    <text evidence="10">The sequence shown here is derived from an EMBL/GenBank/DDBJ whole genome shotgun (WGS) entry which is preliminary data.</text>
</comment>
<organism evidence="10 11">
    <name type="scientific">Bacillus bruguierae</name>
    <dbReference type="NCBI Taxonomy" id="3127667"/>
    <lineage>
        <taxon>Bacteria</taxon>
        <taxon>Bacillati</taxon>
        <taxon>Bacillota</taxon>
        <taxon>Bacilli</taxon>
        <taxon>Bacillales</taxon>
        <taxon>Bacillaceae</taxon>
        <taxon>Bacillus</taxon>
    </lineage>
</organism>
<dbReference type="RefSeq" id="WP_336473574.1">
    <property type="nucleotide sequence ID" value="NZ_JBAWSX010000012.1"/>
</dbReference>